<feature type="domain" description="Fe2OG dioxygenase" evidence="3">
    <location>
        <begin position="187"/>
        <end position="294"/>
    </location>
</feature>
<comment type="similarity">
    <text evidence="1 2">Belongs to the iron/ascorbate-dependent oxidoreductase family.</text>
</comment>
<dbReference type="GO" id="GO:0044283">
    <property type="term" value="P:small molecule biosynthetic process"/>
    <property type="evidence" value="ECO:0007669"/>
    <property type="project" value="UniProtKB-ARBA"/>
</dbReference>
<comment type="caution">
    <text evidence="4">The sequence shown here is derived from an EMBL/GenBank/DDBJ whole genome shotgun (WGS) entry which is preliminary data.</text>
</comment>
<dbReference type="InterPro" id="IPR005123">
    <property type="entry name" value="Oxoglu/Fe-dep_dioxygenase_dom"/>
</dbReference>
<organism evidence="4 5">
    <name type="scientific">Penicillium angulare</name>
    <dbReference type="NCBI Taxonomy" id="116970"/>
    <lineage>
        <taxon>Eukaryota</taxon>
        <taxon>Fungi</taxon>
        <taxon>Dikarya</taxon>
        <taxon>Ascomycota</taxon>
        <taxon>Pezizomycotina</taxon>
        <taxon>Eurotiomycetes</taxon>
        <taxon>Eurotiomycetidae</taxon>
        <taxon>Eurotiales</taxon>
        <taxon>Aspergillaceae</taxon>
        <taxon>Penicillium</taxon>
    </lineage>
</organism>
<dbReference type="OrthoDB" id="288590at2759"/>
<dbReference type="GO" id="GO:0016491">
    <property type="term" value="F:oxidoreductase activity"/>
    <property type="evidence" value="ECO:0007669"/>
    <property type="project" value="UniProtKB-KW"/>
</dbReference>
<keyword evidence="2" id="KW-0479">Metal-binding</keyword>
<proteinExistence type="inferred from homology"/>
<accession>A0A9W9FYU9</accession>
<keyword evidence="2" id="KW-0560">Oxidoreductase</keyword>
<dbReference type="InterPro" id="IPR027443">
    <property type="entry name" value="IPNS-like_sf"/>
</dbReference>
<evidence type="ECO:0000313" key="4">
    <source>
        <dbReference type="EMBL" id="KAJ5108515.1"/>
    </source>
</evidence>
<protein>
    <submittedName>
        <fullName evidence="4">Oxidoreductase 2OG-Fe(II) oxygenase family</fullName>
    </submittedName>
</protein>
<dbReference type="Pfam" id="PF14226">
    <property type="entry name" value="DIOX_N"/>
    <property type="match status" value="1"/>
</dbReference>
<evidence type="ECO:0000313" key="5">
    <source>
        <dbReference type="Proteomes" id="UP001149165"/>
    </source>
</evidence>
<dbReference type="Gene3D" id="2.60.120.330">
    <property type="entry name" value="B-lactam Antibiotic, Isopenicillin N Synthase, Chain"/>
    <property type="match status" value="1"/>
</dbReference>
<dbReference type="PROSITE" id="PS51471">
    <property type="entry name" value="FE2OG_OXY"/>
    <property type="match status" value="1"/>
</dbReference>
<dbReference type="EMBL" id="JAPQKH010000003">
    <property type="protein sequence ID" value="KAJ5108515.1"/>
    <property type="molecule type" value="Genomic_DNA"/>
</dbReference>
<keyword evidence="5" id="KW-1185">Reference proteome</keyword>
<reference evidence="4" key="1">
    <citation type="submission" date="2022-11" db="EMBL/GenBank/DDBJ databases">
        <authorList>
            <person name="Petersen C."/>
        </authorList>
    </citation>
    <scope>NUCLEOTIDE SEQUENCE</scope>
    <source>
        <strain evidence="4">IBT 30069</strain>
    </source>
</reference>
<dbReference type="SUPFAM" id="SSF51197">
    <property type="entry name" value="Clavaminate synthase-like"/>
    <property type="match status" value="1"/>
</dbReference>
<dbReference type="InterPro" id="IPR050231">
    <property type="entry name" value="Iron_ascorbate_oxido_reductase"/>
</dbReference>
<name>A0A9W9FYU9_9EURO</name>
<keyword evidence="2" id="KW-0408">Iron</keyword>
<reference evidence="4" key="2">
    <citation type="journal article" date="2023" name="IMA Fungus">
        <title>Comparative genomic study of the Penicillium genus elucidates a diverse pangenome and 15 lateral gene transfer events.</title>
        <authorList>
            <person name="Petersen C."/>
            <person name="Sorensen T."/>
            <person name="Nielsen M.R."/>
            <person name="Sondergaard T.E."/>
            <person name="Sorensen J.L."/>
            <person name="Fitzpatrick D.A."/>
            <person name="Frisvad J.C."/>
            <person name="Nielsen K.L."/>
        </authorList>
    </citation>
    <scope>NUCLEOTIDE SEQUENCE</scope>
    <source>
        <strain evidence="4">IBT 30069</strain>
    </source>
</reference>
<dbReference type="Proteomes" id="UP001149165">
    <property type="component" value="Unassembled WGS sequence"/>
</dbReference>
<evidence type="ECO:0000259" key="3">
    <source>
        <dbReference type="PROSITE" id="PS51471"/>
    </source>
</evidence>
<dbReference type="Pfam" id="PF03171">
    <property type="entry name" value="2OG-FeII_Oxy"/>
    <property type="match status" value="1"/>
</dbReference>
<dbReference type="GO" id="GO:0046872">
    <property type="term" value="F:metal ion binding"/>
    <property type="evidence" value="ECO:0007669"/>
    <property type="project" value="UniProtKB-KW"/>
</dbReference>
<dbReference type="InterPro" id="IPR044861">
    <property type="entry name" value="IPNS-like_FE2OG_OXY"/>
</dbReference>
<sequence length="355" mass="39565">MPTPKYFQECPPFPADTPVHDLPTVSFLALKAGDTKESERLYEACRAWGFFLLDLRESEDGKTLLQDAEKMYDLTRETYSLDQSILDEYAYNPPYDLTGYKQKGKLKTDDGKMDCMELYSINQDDMMGNRPTRKYIDTIEHNRSDVVQFIQHSHAAISVIMSRLDEQLGLPPGTLNALSPLDQVSETSVRLLLTESQSTPQYDTITLGGHTDIGTATLLFHVIGGLQILPAGKENKMENWSYVKPEPGFALVNLGDTIVEWTGGLLRSSLHRVITAPGEQATVPRQSLAYLVRPRNSATMNRLKGGVIPLLVEGEEDETRSVTEWAAWRSKQVIAGELKAQTRGGYPIVPAQTAV</sequence>
<dbReference type="AlphaFoldDB" id="A0A9W9FYU9"/>
<evidence type="ECO:0000256" key="1">
    <source>
        <dbReference type="ARBA" id="ARBA00008056"/>
    </source>
</evidence>
<evidence type="ECO:0000256" key="2">
    <source>
        <dbReference type="RuleBase" id="RU003682"/>
    </source>
</evidence>
<gene>
    <name evidence="4" type="ORF">N7456_005190</name>
</gene>
<dbReference type="PANTHER" id="PTHR47990">
    <property type="entry name" value="2-OXOGLUTARATE (2OG) AND FE(II)-DEPENDENT OXYGENASE SUPERFAMILY PROTEIN-RELATED"/>
    <property type="match status" value="1"/>
</dbReference>
<dbReference type="InterPro" id="IPR026992">
    <property type="entry name" value="DIOX_N"/>
</dbReference>